<keyword evidence="2" id="KW-1185">Reference proteome</keyword>
<gene>
    <name evidence="1" type="ORF">SAMEA3906486_05198</name>
</gene>
<evidence type="ECO:0000313" key="2">
    <source>
        <dbReference type="Proteomes" id="UP000076848"/>
    </source>
</evidence>
<evidence type="ECO:0000313" key="1">
    <source>
        <dbReference type="EMBL" id="SAI74483.1"/>
    </source>
</evidence>
<dbReference type="AlphaFoldDB" id="A0A157SWP0"/>
<proteinExistence type="predicted"/>
<dbReference type="Proteomes" id="UP000076848">
    <property type="component" value="Unassembled WGS sequence"/>
</dbReference>
<protein>
    <submittedName>
        <fullName evidence="1">Uncharacterized protein</fullName>
    </submittedName>
</protein>
<dbReference type="EMBL" id="FKIF01000010">
    <property type="protein sequence ID" value="SAI74483.1"/>
    <property type="molecule type" value="Genomic_DNA"/>
</dbReference>
<organism evidence="1 2">
    <name type="scientific">Bordetella ansorpii</name>
    <dbReference type="NCBI Taxonomy" id="288768"/>
    <lineage>
        <taxon>Bacteria</taxon>
        <taxon>Pseudomonadati</taxon>
        <taxon>Pseudomonadota</taxon>
        <taxon>Betaproteobacteria</taxon>
        <taxon>Burkholderiales</taxon>
        <taxon>Alcaligenaceae</taxon>
        <taxon>Bordetella</taxon>
    </lineage>
</organism>
<name>A0A157SWP0_9BORD</name>
<reference evidence="1 2" key="1">
    <citation type="submission" date="2016-04" db="EMBL/GenBank/DDBJ databases">
        <authorList>
            <consortium name="Pathogen Informatics"/>
        </authorList>
    </citation>
    <scope>NUCLEOTIDE SEQUENCE [LARGE SCALE GENOMIC DNA]</scope>
    <source>
        <strain evidence="1 2">H050680373</strain>
    </source>
</reference>
<sequence length="67" mass="6857">MSVSLPIGVACARDVALALIVGAHTEAQALANASSMKDTVPAAFWDELKRQGLIEQNAPVPQGGKAA</sequence>
<accession>A0A157SWP0</accession>